<gene>
    <name evidence="1" type="ORF">B1157F09.26</name>
</gene>
<accession>Q5ZBJ4</accession>
<dbReference type="Proteomes" id="UP000817658">
    <property type="component" value="Chromosome 1"/>
</dbReference>
<dbReference type="EMBL" id="AP003207">
    <property type="protein sequence ID" value="BAD52764.1"/>
    <property type="molecule type" value="Genomic_DNA"/>
</dbReference>
<reference evidence="1" key="1">
    <citation type="journal article" date="2002" name="Nature">
        <title>The genome sequence and structure of rice chromosome 1.</title>
        <authorList>
            <person name="Sasaki T."/>
            <person name="Matsumoto T."/>
            <person name="Yamamoto K."/>
            <person name="Sakata K."/>
            <person name="Baba T."/>
            <person name="Katayose Y."/>
            <person name="Wu J."/>
            <person name="Niimura Y."/>
            <person name="Cheng Z."/>
            <person name="Nagamura Y."/>
            <person name="Antonio B.A."/>
            <person name="Kanamori H."/>
            <person name="Hosokawa S."/>
            <person name="Masukawa M."/>
            <person name="Arikawa K."/>
            <person name="Chiden Y."/>
            <person name="Hayashi M."/>
            <person name="Okamoto M."/>
            <person name="Ando T."/>
            <person name="Aoki H."/>
            <person name="Arita K."/>
            <person name="Hamada M."/>
            <person name="Harada C."/>
            <person name="Hijishita S."/>
            <person name="Honda M."/>
            <person name="Ichikawa Y."/>
            <person name="Idonuma A."/>
            <person name="Iijima M."/>
            <person name="Ikeda M."/>
            <person name="Ikeno M."/>
            <person name="Itoh S."/>
            <person name="Itoh T."/>
            <person name="Itoh Y."/>
            <person name="Itoh Y."/>
            <person name="Iwabuchi A."/>
            <person name="Kamiya K."/>
            <person name="Karasawa W."/>
            <person name="Katagiri S."/>
            <person name="Kikuta A."/>
            <person name="Kobayashi N."/>
            <person name="Kono I."/>
            <person name="Machita K."/>
            <person name="Maehara T."/>
            <person name="Mizuno H."/>
            <person name="Mizubayashi T."/>
            <person name="Mukai Y."/>
            <person name="Nagasaki H."/>
            <person name="Nakashima M."/>
            <person name="Nakama Y."/>
            <person name="Nakamichi Y."/>
            <person name="Nakamura M."/>
            <person name="Namiki N."/>
            <person name="Negishi M."/>
            <person name="Ohta I."/>
            <person name="Ono N."/>
            <person name="Saji S."/>
            <person name="Sakai K."/>
            <person name="Shibata M."/>
            <person name="Shimokawa T."/>
            <person name="Shomura A."/>
            <person name="Song J."/>
            <person name="Takazaki Y."/>
            <person name="Terasawa K."/>
            <person name="Tsuji K."/>
            <person name="Waki K."/>
            <person name="Yamagata H."/>
            <person name="Yamane H."/>
            <person name="Yoshiki S."/>
            <person name="Yoshihara R."/>
            <person name="Yukawa K."/>
            <person name="Zhong H."/>
            <person name="Iwama H."/>
            <person name="Endo T."/>
            <person name="Ito H."/>
            <person name="Hahn J.H."/>
            <person name="Kim H.I."/>
            <person name="Eun M.Y."/>
            <person name="Yano M."/>
            <person name="Jiang J."/>
            <person name="Gojobori T."/>
        </authorList>
    </citation>
    <scope>NUCLEOTIDE SEQUENCE</scope>
</reference>
<protein>
    <submittedName>
        <fullName evidence="1">Uncharacterized protein</fullName>
    </submittedName>
</protein>
<name>Q5ZBJ4_ORYSJ</name>
<evidence type="ECO:0000313" key="1">
    <source>
        <dbReference type="EMBL" id="BAD52764.1"/>
    </source>
</evidence>
<proteinExistence type="predicted"/>
<sequence>MELPSCHGKEPAHTQGATISDGNWERGDDAACGSAGPWRPGVMAQGGSRSKELECRQWCEWGRWAKS</sequence>
<organism evidence="1">
    <name type="scientific">Oryza sativa subsp. japonica</name>
    <name type="common">Rice</name>
    <dbReference type="NCBI Taxonomy" id="39947"/>
    <lineage>
        <taxon>Eukaryota</taxon>
        <taxon>Viridiplantae</taxon>
        <taxon>Streptophyta</taxon>
        <taxon>Embryophyta</taxon>
        <taxon>Tracheophyta</taxon>
        <taxon>Spermatophyta</taxon>
        <taxon>Magnoliopsida</taxon>
        <taxon>Liliopsida</taxon>
        <taxon>Poales</taxon>
        <taxon>Poaceae</taxon>
        <taxon>BOP clade</taxon>
        <taxon>Oryzoideae</taxon>
        <taxon>Oryzeae</taxon>
        <taxon>Oryzinae</taxon>
        <taxon>Oryza</taxon>
        <taxon>Oryza sativa</taxon>
    </lineage>
</organism>
<dbReference type="AlphaFoldDB" id="Q5ZBJ4"/>